<accession>A0A6J5UF61</accession>
<evidence type="ECO:0000313" key="2">
    <source>
        <dbReference type="Proteomes" id="UP000507222"/>
    </source>
</evidence>
<dbReference type="AlphaFoldDB" id="A0A6J5UF61"/>
<protein>
    <recommendedName>
        <fullName evidence="3">Protein kinase domain-containing protein</fullName>
    </recommendedName>
</protein>
<dbReference type="EMBL" id="CAEKDK010000003">
    <property type="protein sequence ID" value="CAB4274771.1"/>
    <property type="molecule type" value="Genomic_DNA"/>
</dbReference>
<evidence type="ECO:0000313" key="1">
    <source>
        <dbReference type="EMBL" id="CAB4274771.1"/>
    </source>
</evidence>
<dbReference type="InterPro" id="IPR011009">
    <property type="entry name" value="Kinase-like_dom_sf"/>
</dbReference>
<gene>
    <name evidence="1" type="ORF">CURHAP_LOCUS23380</name>
</gene>
<dbReference type="Gene3D" id="3.30.200.20">
    <property type="entry name" value="Phosphorylase Kinase, domain 1"/>
    <property type="match status" value="1"/>
</dbReference>
<dbReference type="SUPFAM" id="SSF56112">
    <property type="entry name" value="Protein kinase-like (PK-like)"/>
    <property type="match status" value="1"/>
</dbReference>
<name>A0A6J5UF61_PRUAR</name>
<proteinExistence type="predicted"/>
<reference evidence="1 2" key="1">
    <citation type="submission" date="2020-05" db="EMBL/GenBank/DDBJ databases">
        <authorList>
            <person name="Campoy J."/>
            <person name="Schneeberger K."/>
            <person name="Spophaly S."/>
        </authorList>
    </citation>
    <scope>NUCLEOTIDE SEQUENCE [LARGE SCALE GENOMIC DNA]</scope>
    <source>
        <strain evidence="1">PruArmRojPasFocal</strain>
    </source>
</reference>
<dbReference type="Proteomes" id="UP000507222">
    <property type="component" value="Unassembled WGS sequence"/>
</dbReference>
<evidence type="ECO:0008006" key="3">
    <source>
        <dbReference type="Google" id="ProtNLM"/>
    </source>
</evidence>
<sequence length="92" mass="11219">MLDDDYNEMDMRYRNQIRHEIEILHDIGNPNVVKCHGIFNHNGDIQVLFKFMDGSLLECQRREREGWRGEEMGRDKSHVIHMSFWTEKYMKF</sequence>
<organism evidence="1 2">
    <name type="scientific">Prunus armeniaca</name>
    <name type="common">Apricot</name>
    <name type="synonym">Armeniaca vulgaris</name>
    <dbReference type="NCBI Taxonomy" id="36596"/>
    <lineage>
        <taxon>Eukaryota</taxon>
        <taxon>Viridiplantae</taxon>
        <taxon>Streptophyta</taxon>
        <taxon>Embryophyta</taxon>
        <taxon>Tracheophyta</taxon>
        <taxon>Spermatophyta</taxon>
        <taxon>Magnoliopsida</taxon>
        <taxon>eudicotyledons</taxon>
        <taxon>Gunneridae</taxon>
        <taxon>Pentapetalae</taxon>
        <taxon>rosids</taxon>
        <taxon>fabids</taxon>
        <taxon>Rosales</taxon>
        <taxon>Rosaceae</taxon>
        <taxon>Amygdaloideae</taxon>
        <taxon>Amygdaleae</taxon>
        <taxon>Prunus</taxon>
    </lineage>
</organism>